<evidence type="ECO:0000256" key="3">
    <source>
        <dbReference type="ARBA" id="ARBA00022729"/>
    </source>
</evidence>
<evidence type="ECO:0000313" key="5">
    <source>
        <dbReference type="EMBL" id="CAA9538510.1"/>
    </source>
</evidence>
<accession>A0A6J4U3Q2</accession>
<reference evidence="5" key="1">
    <citation type="submission" date="2020-02" db="EMBL/GenBank/DDBJ databases">
        <authorList>
            <person name="Meier V. D."/>
        </authorList>
    </citation>
    <scope>NUCLEOTIDE SEQUENCE</scope>
    <source>
        <strain evidence="5">AVDCRST_MAG96</strain>
    </source>
</reference>
<dbReference type="InterPro" id="IPR025997">
    <property type="entry name" value="SBP_2_dom"/>
</dbReference>
<evidence type="ECO:0000256" key="1">
    <source>
        <dbReference type="ARBA" id="ARBA00004196"/>
    </source>
</evidence>
<keyword evidence="3" id="KW-0732">Signal</keyword>
<dbReference type="AlphaFoldDB" id="A0A6J4U3Q2"/>
<dbReference type="PANTHER" id="PTHR46847">
    <property type="entry name" value="D-ALLOSE-BINDING PERIPLASMIC PROTEIN-RELATED"/>
    <property type="match status" value="1"/>
</dbReference>
<sequence>MKKAFKLFVILVFLGCEPPPRPGSSAGTAITTADKFITSEQVLPNEEYVMVTTAINLPLYVNHDQKAFKKWGEKMGVVTSILGPSEWDVPSQIATIEQVIPGKPAGLLINGTDPGIAQVIQKAVGAGIPTVVYDSEIRNSNRHCFIGSDWYDMGRLQGERMVRLIGGKGKVACMGILGMENMEAGFKGFQDALKKYPRIEFLGKYDDKANVETAAKITADLLAAHPDLAGLGGFDSNSGPGMALSVKEANKAGKVRITTVDAEPEHLRLVKEGVINYLVGQKRELFTWLGAQFLFDMRHKTLPLSANDARARLVPVPATVITGSIEIDKTNVDLFLQNIAAAK</sequence>
<dbReference type="InterPro" id="IPR028082">
    <property type="entry name" value="Peripla_BP_I"/>
</dbReference>
<dbReference type="EMBL" id="CADCVN010001605">
    <property type="protein sequence ID" value="CAA9538510.1"/>
    <property type="molecule type" value="Genomic_DNA"/>
</dbReference>
<organism evidence="5">
    <name type="scientific">uncultured Segetibacter sp</name>
    <dbReference type="NCBI Taxonomy" id="481133"/>
    <lineage>
        <taxon>Bacteria</taxon>
        <taxon>Pseudomonadati</taxon>
        <taxon>Bacteroidota</taxon>
        <taxon>Chitinophagia</taxon>
        <taxon>Chitinophagales</taxon>
        <taxon>Chitinophagaceae</taxon>
        <taxon>Segetibacter</taxon>
        <taxon>environmental samples</taxon>
    </lineage>
</organism>
<comment type="similarity">
    <text evidence="2">Belongs to the bacterial solute-binding protein 2 family.</text>
</comment>
<protein>
    <submittedName>
        <fullName evidence="5">ABC transporter, substrate-binding protein (Cluster 2, ribose/xylose/arabinose/galactose)</fullName>
    </submittedName>
</protein>
<dbReference type="Pfam" id="PF13407">
    <property type="entry name" value="Peripla_BP_4"/>
    <property type="match status" value="1"/>
</dbReference>
<evidence type="ECO:0000256" key="2">
    <source>
        <dbReference type="ARBA" id="ARBA00007639"/>
    </source>
</evidence>
<gene>
    <name evidence="5" type="ORF">AVDCRST_MAG96-4107</name>
</gene>
<dbReference type="Gene3D" id="3.40.50.2300">
    <property type="match status" value="2"/>
</dbReference>
<dbReference type="GO" id="GO:0030246">
    <property type="term" value="F:carbohydrate binding"/>
    <property type="evidence" value="ECO:0007669"/>
    <property type="project" value="UniProtKB-ARBA"/>
</dbReference>
<dbReference type="SUPFAM" id="SSF53822">
    <property type="entry name" value="Periplasmic binding protein-like I"/>
    <property type="match status" value="1"/>
</dbReference>
<feature type="domain" description="Periplasmic binding protein" evidence="4">
    <location>
        <begin position="50"/>
        <end position="294"/>
    </location>
</feature>
<evidence type="ECO:0000259" key="4">
    <source>
        <dbReference type="Pfam" id="PF13407"/>
    </source>
</evidence>
<dbReference type="PANTHER" id="PTHR46847:SF1">
    <property type="entry name" value="D-ALLOSE-BINDING PERIPLASMIC PROTEIN-RELATED"/>
    <property type="match status" value="1"/>
</dbReference>
<name>A0A6J4U3Q2_9BACT</name>
<comment type="subcellular location">
    <subcellularLocation>
        <location evidence="1">Cell envelope</location>
    </subcellularLocation>
</comment>
<dbReference type="GO" id="GO:0030313">
    <property type="term" value="C:cell envelope"/>
    <property type="evidence" value="ECO:0007669"/>
    <property type="project" value="UniProtKB-SubCell"/>
</dbReference>
<proteinExistence type="inferred from homology"/>